<keyword evidence="2" id="KW-0560">Oxidoreductase</keyword>
<comment type="similarity">
    <text evidence="1">Belongs to the Gfo/Idh/MocA family.</text>
</comment>
<proteinExistence type="inferred from homology"/>
<dbReference type="InterPro" id="IPR036291">
    <property type="entry name" value="NAD(P)-bd_dom_sf"/>
</dbReference>
<dbReference type="Gene3D" id="3.40.50.720">
    <property type="entry name" value="NAD(P)-binding Rossmann-like Domain"/>
    <property type="match status" value="1"/>
</dbReference>
<feature type="domain" description="Gfo/Idh/MocA-like oxidoreductase N-terminal" evidence="5">
    <location>
        <begin position="5"/>
        <end position="119"/>
    </location>
</feature>
<dbReference type="Proteomes" id="UP000783796">
    <property type="component" value="Unassembled WGS sequence"/>
</dbReference>
<evidence type="ECO:0000256" key="3">
    <source>
        <dbReference type="ARBA" id="ARBA00023763"/>
    </source>
</evidence>
<reference evidence="7" key="1">
    <citation type="journal article" date="2021" name="PeerJ">
        <title>Extensive microbial diversity within the chicken gut microbiome revealed by metagenomics and culture.</title>
        <authorList>
            <person name="Gilroy R."/>
            <person name="Ravi A."/>
            <person name="Getino M."/>
            <person name="Pursley I."/>
            <person name="Horton D.L."/>
            <person name="Alikhan N.F."/>
            <person name="Baker D."/>
            <person name="Gharbi K."/>
            <person name="Hall N."/>
            <person name="Watson M."/>
            <person name="Adriaenssens E.M."/>
            <person name="Foster-Nyarko E."/>
            <person name="Jarju S."/>
            <person name="Secka A."/>
            <person name="Antonio M."/>
            <person name="Oren A."/>
            <person name="Chaudhuri R.R."/>
            <person name="La Ragione R."/>
            <person name="Hildebrand F."/>
            <person name="Pallen M.J."/>
        </authorList>
    </citation>
    <scope>NUCLEOTIDE SEQUENCE</scope>
    <source>
        <strain evidence="7">G4-2901</strain>
    </source>
</reference>
<dbReference type="GO" id="GO:0000166">
    <property type="term" value="F:nucleotide binding"/>
    <property type="evidence" value="ECO:0007669"/>
    <property type="project" value="InterPro"/>
</dbReference>
<name>A0A948WXG8_9BACT</name>
<evidence type="ECO:0000256" key="4">
    <source>
        <dbReference type="SAM" id="Coils"/>
    </source>
</evidence>
<evidence type="ECO:0000256" key="2">
    <source>
        <dbReference type="ARBA" id="ARBA00023002"/>
    </source>
</evidence>
<feature type="domain" description="GFO/IDH/MocA-like oxidoreductase" evidence="6">
    <location>
        <begin position="133"/>
        <end position="244"/>
    </location>
</feature>
<gene>
    <name evidence="7" type="ORF">H9777_10535</name>
</gene>
<evidence type="ECO:0000259" key="6">
    <source>
        <dbReference type="Pfam" id="PF22725"/>
    </source>
</evidence>
<feature type="coiled-coil region" evidence="4">
    <location>
        <begin position="95"/>
        <end position="122"/>
    </location>
</feature>
<dbReference type="InterPro" id="IPR055170">
    <property type="entry name" value="GFO_IDH_MocA-like_dom"/>
</dbReference>
<keyword evidence="4" id="KW-0175">Coiled coil</keyword>
<sequence>MKKYKIGIIGCGHIAEKMAATINGMQEAESYAVASRSIEKAQAFAAEWNFSKAYGSYEELVTDSEVDLVYIATPHSHHFEHARLCIMNGKPVLCEKSFTANARQAEEIIRQAEEKNVFITEAIWTRYMPLSVKMKELLDEGVIGRPYTLSANLGYVIADKDRIAKPELAGGALLDIGVYTLNFAAMAFGSDIKEVHSACQLTATGVDAQENITLFYNDGKMASLQSSVYAQTDRMGVISGDKGFMVIENINNPECIKIFDTDYKLKAEYKAPEQITGFEYQVRASIEAIEKGWKESPYMPHKETIRIMHQMDALRKEWGVKYPCD</sequence>
<evidence type="ECO:0000259" key="5">
    <source>
        <dbReference type="Pfam" id="PF01408"/>
    </source>
</evidence>
<dbReference type="GO" id="GO:0016491">
    <property type="term" value="F:oxidoreductase activity"/>
    <property type="evidence" value="ECO:0007669"/>
    <property type="project" value="UniProtKB-KW"/>
</dbReference>
<dbReference type="InterPro" id="IPR000683">
    <property type="entry name" value="Gfo/Idh/MocA-like_OxRdtase_N"/>
</dbReference>
<reference evidence="7" key="2">
    <citation type="submission" date="2021-04" db="EMBL/GenBank/DDBJ databases">
        <authorList>
            <person name="Gilroy R."/>
        </authorList>
    </citation>
    <scope>NUCLEOTIDE SEQUENCE</scope>
    <source>
        <strain evidence="7">G4-2901</strain>
    </source>
</reference>
<dbReference type="InterPro" id="IPR050984">
    <property type="entry name" value="Gfo/Idh/MocA_domain"/>
</dbReference>
<dbReference type="AlphaFoldDB" id="A0A948WXG8"/>
<dbReference type="Gene3D" id="3.30.360.10">
    <property type="entry name" value="Dihydrodipicolinate Reductase, domain 2"/>
    <property type="match status" value="1"/>
</dbReference>
<evidence type="ECO:0000256" key="1">
    <source>
        <dbReference type="ARBA" id="ARBA00010928"/>
    </source>
</evidence>
<dbReference type="SUPFAM" id="SSF55347">
    <property type="entry name" value="Glyceraldehyde-3-phosphate dehydrogenase-like, C-terminal domain"/>
    <property type="match status" value="1"/>
</dbReference>
<dbReference type="Pfam" id="PF01408">
    <property type="entry name" value="GFO_IDH_MocA"/>
    <property type="match status" value="1"/>
</dbReference>
<dbReference type="PANTHER" id="PTHR22604">
    <property type="entry name" value="OXIDOREDUCTASES"/>
    <property type="match status" value="1"/>
</dbReference>
<organism evidence="7 8">
    <name type="scientific">Candidatus Phocaeicola faecigallinarum</name>
    <dbReference type="NCBI Taxonomy" id="2838732"/>
    <lineage>
        <taxon>Bacteria</taxon>
        <taxon>Pseudomonadati</taxon>
        <taxon>Bacteroidota</taxon>
        <taxon>Bacteroidia</taxon>
        <taxon>Bacteroidales</taxon>
        <taxon>Bacteroidaceae</taxon>
        <taxon>Phocaeicola</taxon>
    </lineage>
</organism>
<dbReference type="EMBL" id="JAHLFW010000088">
    <property type="protein sequence ID" value="MBU3838725.1"/>
    <property type="molecule type" value="Genomic_DNA"/>
</dbReference>
<dbReference type="SUPFAM" id="SSF51735">
    <property type="entry name" value="NAD(P)-binding Rossmann-fold domains"/>
    <property type="match status" value="1"/>
</dbReference>
<dbReference type="Pfam" id="PF22725">
    <property type="entry name" value="GFO_IDH_MocA_C3"/>
    <property type="match status" value="1"/>
</dbReference>
<protein>
    <submittedName>
        <fullName evidence="7">Gfo/Idh/MocA family oxidoreductase</fullName>
    </submittedName>
</protein>
<accession>A0A948WXG8</accession>
<comment type="caution">
    <text evidence="7">The sequence shown here is derived from an EMBL/GenBank/DDBJ whole genome shotgun (WGS) entry which is preliminary data.</text>
</comment>
<evidence type="ECO:0000313" key="8">
    <source>
        <dbReference type="Proteomes" id="UP000783796"/>
    </source>
</evidence>
<dbReference type="PANTHER" id="PTHR22604:SF105">
    <property type="entry name" value="TRANS-1,2-DIHYDROBENZENE-1,2-DIOL DEHYDROGENASE"/>
    <property type="match status" value="1"/>
</dbReference>
<comment type="function">
    <text evidence="3">Glycosidase.</text>
</comment>
<evidence type="ECO:0000313" key="7">
    <source>
        <dbReference type="EMBL" id="MBU3838725.1"/>
    </source>
</evidence>